<dbReference type="Proteomes" id="UP001165283">
    <property type="component" value="Unassembled WGS sequence"/>
</dbReference>
<dbReference type="InterPro" id="IPR005182">
    <property type="entry name" value="YdbS-like_PH"/>
</dbReference>
<keyword evidence="2" id="KW-1133">Transmembrane helix</keyword>
<dbReference type="PANTHER" id="PTHR34473:SF3">
    <property type="entry name" value="TRANSMEMBRANE PROTEIN-RELATED"/>
    <property type="match status" value="1"/>
</dbReference>
<feature type="transmembrane region" description="Helical" evidence="2">
    <location>
        <begin position="66"/>
        <end position="85"/>
    </location>
</feature>
<keyword evidence="2" id="KW-0472">Membrane</keyword>
<comment type="caution">
    <text evidence="4">The sequence shown here is derived from an EMBL/GenBank/DDBJ whole genome shotgun (WGS) entry which is preliminary data.</text>
</comment>
<dbReference type="EMBL" id="JAGSOV010000041">
    <property type="protein sequence ID" value="MCO1657445.1"/>
    <property type="molecule type" value="Genomic_DNA"/>
</dbReference>
<keyword evidence="5" id="KW-1185">Reference proteome</keyword>
<accession>A0ABT1A358</accession>
<dbReference type="Pfam" id="PF03703">
    <property type="entry name" value="bPH_2"/>
    <property type="match status" value="1"/>
</dbReference>
<proteinExistence type="predicted"/>
<name>A0ABT1A358_9PSEU</name>
<evidence type="ECO:0000313" key="5">
    <source>
        <dbReference type="Proteomes" id="UP001165283"/>
    </source>
</evidence>
<organism evidence="4 5">
    <name type="scientific">Pseudonocardia humida</name>
    <dbReference type="NCBI Taxonomy" id="2800819"/>
    <lineage>
        <taxon>Bacteria</taxon>
        <taxon>Bacillati</taxon>
        <taxon>Actinomycetota</taxon>
        <taxon>Actinomycetes</taxon>
        <taxon>Pseudonocardiales</taxon>
        <taxon>Pseudonocardiaceae</taxon>
        <taxon>Pseudonocardia</taxon>
    </lineage>
</organism>
<protein>
    <submittedName>
        <fullName evidence="4">PH domain-containing protein</fullName>
    </submittedName>
</protein>
<evidence type="ECO:0000256" key="1">
    <source>
        <dbReference type="SAM" id="MobiDB-lite"/>
    </source>
</evidence>
<sequence>MDSGATAVPTTRPAVPGVPPPLRPPAHQVSPVAVRWWRLRALLLLAVLLVPQVVAMIAFGFPAASWLIGAAAATAVLVGAWAVLVPRLLFRIHRWEVTDEAVYTLSGWLVREWRIAPISRVQTVDTAHGPLQQLLGLATVTVTTASARGPVKISGLAADDATELARTLTETTQATPGDAT</sequence>
<dbReference type="PANTHER" id="PTHR34473">
    <property type="entry name" value="UPF0699 TRANSMEMBRANE PROTEIN YDBS"/>
    <property type="match status" value="1"/>
</dbReference>
<dbReference type="RefSeq" id="WP_252441092.1">
    <property type="nucleotide sequence ID" value="NZ_JAGSOV010000041.1"/>
</dbReference>
<gene>
    <name evidence="4" type="ORF">KDL28_20520</name>
</gene>
<feature type="transmembrane region" description="Helical" evidence="2">
    <location>
        <begin position="41"/>
        <end position="60"/>
    </location>
</feature>
<evidence type="ECO:0000313" key="4">
    <source>
        <dbReference type="EMBL" id="MCO1657445.1"/>
    </source>
</evidence>
<feature type="compositionally biased region" description="Low complexity" evidence="1">
    <location>
        <begin position="1"/>
        <end position="15"/>
    </location>
</feature>
<reference evidence="4" key="1">
    <citation type="submission" date="2021-04" db="EMBL/GenBank/DDBJ databases">
        <title>Pseudonocardia sp. nov., isolated from sandy soil of mangrove forest.</title>
        <authorList>
            <person name="Zan Z."/>
            <person name="Huang R."/>
            <person name="Liu W."/>
        </authorList>
    </citation>
    <scope>NUCLEOTIDE SEQUENCE</scope>
    <source>
        <strain evidence="4">S2-4</strain>
    </source>
</reference>
<evidence type="ECO:0000256" key="2">
    <source>
        <dbReference type="SAM" id="Phobius"/>
    </source>
</evidence>
<evidence type="ECO:0000259" key="3">
    <source>
        <dbReference type="Pfam" id="PF03703"/>
    </source>
</evidence>
<feature type="region of interest" description="Disordered" evidence="1">
    <location>
        <begin position="1"/>
        <end position="22"/>
    </location>
</feature>
<keyword evidence="2" id="KW-0812">Transmembrane</keyword>
<feature type="domain" description="YdbS-like PH" evidence="3">
    <location>
        <begin position="91"/>
        <end position="168"/>
    </location>
</feature>